<keyword evidence="1" id="KW-1133">Transmembrane helix</keyword>
<dbReference type="PANTHER" id="PTHR37530:SF1">
    <property type="entry name" value="OUTER MEMBRANE PROTEIN SLP"/>
    <property type="match status" value="1"/>
</dbReference>
<evidence type="ECO:0000256" key="1">
    <source>
        <dbReference type="SAM" id="Phobius"/>
    </source>
</evidence>
<proteinExistence type="predicted"/>
<reference evidence="2" key="1">
    <citation type="submission" date="2021-02" db="EMBL/GenBank/DDBJ databases">
        <authorList>
            <person name="Cremers G."/>
            <person name="Picone N."/>
        </authorList>
    </citation>
    <scope>NUCLEOTIDE SEQUENCE</scope>
    <source>
        <strain evidence="2">PQ17</strain>
    </source>
</reference>
<protein>
    <submittedName>
        <fullName evidence="2">Putative Starvation-inducible outer membrane lipoprotein</fullName>
    </submittedName>
</protein>
<keyword evidence="1" id="KW-0472">Membrane</keyword>
<feature type="transmembrane region" description="Helical" evidence="1">
    <location>
        <begin position="35"/>
        <end position="53"/>
    </location>
</feature>
<dbReference type="Pfam" id="PF03843">
    <property type="entry name" value="Slp"/>
    <property type="match status" value="1"/>
</dbReference>
<accession>A0A8J2BMG0</accession>
<dbReference type="AlphaFoldDB" id="A0A8J2BMG0"/>
<dbReference type="InterPro" id="IPR004658">
    <property type="entry name" value="OMP_Slp"/>
</dbReference>
<dbReference type="Proteomes" id="UP000663859">
    <property type="component" value="Unassembled WGS sequence"/>
</dbReference>
<comment type="caution">
    <text evidence="2">The sequence shown here is derived from an EMBL/GenBank/DDBJ whole genome shotgun (WGS) entry which is preliminary data.</text>
</comment>
<keyword evidence="3" id="KW-1185">Reference proteome</keyword>
<keyword evidence="2" id="KW-0449">Lipoprotein</keyword>
<dbReference type="GO" id="GO:0019867">
    <property type="term" value="C:outer membrane"/>
    <property type="evidence" value="ECO:0007669"/>
    <property type="project" value="InterPro"/>
</dbReference>
<evidence type="ECO:0000313" key="3">
    <source>
        <dbReference type="Proteomes" id="UP000663859"/>
    </source>
</evidence>
<gene>
    <name evidence="2" type="ORF">MPNT_490004</name>
</gene>
<name>A0A8J2BMG0_9BACT</name>
<evidence type="ECO:0000313" key="2">
    <source>
        <dbReference type="EMBL" id="CAF0702154.1"/>
    </source>
</evidence>
<keyword evidence="1" id="KW-0812">Transmembrane</keyword>
<organism evidence="2 3">
    <name type="scientific">Candidatus Methylacidithermus pantelleriae</name>
    <dbReference type="NCBI Taxonomy" id="2744239"/>
    <lineage>
        <taxon>Bacteria</taxon>
        <taxon>Pseudomonadati</taxon>
        <taxon>Verrucomicrobiota</taxon>
        <taxon>Methylacidiphilae</taxon>
        <taxon>Methylacidiphilales</taxon>
        <taxon>Methylacidiphilaceae</taxon>
        <taxon>Candidatus Methylacidithermus</taxon>
    </lineage>
</organism>
<dbReference type="EMBL" id="CAJNOB010000044">
    <property type="protein sequence ID" value="CAF0702154.1"/>
    <property type="molecule type" value="Genomic_DNA"/>
</dbReference>
<sequence length="193" mass="21665">MIQNFFSLPRLANGHKLFILLDERKKATPMPAQKFRFFLVLLIVLGVCPRFLLACSRSSSLWENPSAWKGTELCISGKVLAVHSKRGVKELEVLEQPLVAKDMSGESDRSLGRFILRVSSDGGTEGSWVRAKARVVGSRKGFIGRAPYRYPVLQAVTVQYAEPKSREVGYYYSAPGYPPWWGVGFGWGWPTRP</sequence>
<dbReference type="PANTHER" id="PTHR37530">
    <property type="entry name" value="OUTER MEMBRANE PROTEIN SLP"/>
    <property type="match status" value="1"/>
</dbReference>